<protein>
    <submittedName>
        <fullName evidence="4 5">Uncharacterized protein LOC113215094</fullName>
    </submittedName>
</protein>
<evidence type="ECO:0000313" key="4">
    <source>
        <dbReference type="RefSeq" id="XP_026290452.1"/>
    </source>
</evidence>
<dbReference type="InterPro" id="IPR016137">
    <property type="entry name" value="RGS"/>
</dbReference>
<feature type="compositionally biased region" description="Low complexity" evidence="1">
    <location>
        <begin position="81"/>
        <end position="112"/>
    </location>
</feature>
<feature type="domain" description="RGS" evidence="2">
    <location>
        <begin position="26"/>
        <end position="62"/>
    </location>
</feature>
<keyword evidence="3" id="KW-1185">Reference proteome</keyword>
<dbReference type="SUPFAM" id="SSF48097">
    <property type="entry name" value="Regulator of G-protein signaling, RGS"/>
    <property type="match status" value="1"/>
</dbReference>
<sequence>MNCVPCFECGEGYTITRENLDRWTDSVNNVLASTDGRHHFKRYLESRNFDESLSTVEFWERCVRIMPTKTDGGDSPPPAPSESLFSFSSSSQGECSTSSSSHHSFNAPTSSSVAKTSQVSENLHRELELLVEFANNYVNLDLAQMRNLYRMMRLTDEAKVIEALLQAKQSAMELLADDYELFREHLLKSQGLLKR</sequence>
<evidence type="ECO:0000313" key="6">
    <source>
        <dbReference type="RefSeq" id="XP_026290454.1"/>
    </source>
</evidence>
<proteinExistence type="predicted"/>
<dbReference type="RefSeq" id="XP_026290453.1">
    <property type="nucleotide sequence ID" value="XM_026434668.2"/>
</dbReference>
<dbReference type="InterPro" id="IPR036305">
    <property type="entry name" value="RGS_sf"/>
</dbReference>
<dbReference type="KEGG" id="foc:113215094"/>
<evidence type="ECO:0000259" key="2">
    <source>
        <dbReference type="PROSITE" id="PS50132"/>
    </source>
</evidence>
<dbReference type="RefSeq" id="XP_052121945.1">
    <property type="nucleotide sequence ID" value="XM_052265985.1"/>
</dbReference>
<evidence type="ECO:0000313" key="3">
    <source>
        <dbReference type="Proteomes" id="UP000504606"/>
    </source>
</evidence>
<dbReference type="RefSeq" id="XP_026290454.1">
    <property type="nucleotide sequence ID" value="XM_026434669.2"/>
</dbReference>
<dbReference type="OrthoDB" id="6596404at2759"/>
<dbReference type="GeneID" id="113215094"/>
<dbReference type="Proteomes" id="UP000504606">
    <property type="component" value="Unplaced"/>
</dbReference>
<dbReference type="InterPro" id="IPR044926">
    <property type="entry name" value="RGS_subdomain_2"/>
</dbReference>
<name>A0A6J1TAY1_FRAOC</name>
<dbReference type="PROSITE" id="PS50132">
    <property type="entry name" value="RGS"/>
    <property type="match status" value="1"/>
</dbReference>
<gene>
    <name evidence="4 5 6 7" type="primary">LOC113215094</name>
</gene>
<evidence type="ECO:0000256" key="1">
    <source>
        <dbReference type="SAM" id="MobiDB-lite"/>
    </source>
</evidence>
<dbReference type="AlphaFoldDB" id="A0A6J1TAY1"/>
<dbReference type="RefSeq" id="XP_026290452.1">
    <property type="nucleotide sequence ID" value="XM_026434667.2"/>
</dbReference>
<organism evidence="3 5">
    <name type="scientific">Frankliniella occidentalis</name>
    <name type="common">Western flower thrips</name>
    <name type="synonym">Euthrips occidentalis</name>
    <dbReference type="NCBI Taxonomy" id="133901"/>
    <lineage>
        <taxon>Eukaryota</taxon>
        <taxon>Metazoa</taxon>
        <taxon>Ecdysozoa</taxon>
        <taxon>Arthropoda</taxon>
        <taxon>Hexapoda</taxon>
        <taxon>Insecta</taxon>
        <taxon>Pterygota</taxon>
        <taxon>Neoptera</taxon>
        <taxon>Paraneoptera</taxon>
        <taxon>Thysanoptera</taxon>
        <taxon>Terebrantia</taxon>
        <taxon>Thripoidea</taxon>
        <taxon>Thripidae</taxon>
        <taxon>Frankliniella</taxon>
    </lineage>
</organism>
<dbReference type="Gene3D" id="1.10.167.10">
    <property type="entry name" value="Regulator of G-protein Signalling 4, domain 2"/>
    <property type="match status" value="1"/>
</dbReference>
<evidence type="ECO:0000313" key="7">
    <source>
        <dbReference type="RefSeq" id="XP_052121945.1"/>
    </source>
</evidence>
<evidence type="ECO:0000313" key="5">
    <source>
        <dbReference type="RefSeq" id="XP_026290453.1"/>
    </source>
</evidence>
<accession>A0A6J1TAY1</accession>
<reference evidence="4 5" key="1">
    <citation type="submission" date="2025-04" db="UniProtKB">
        <authorList>
            <consortium name="RefSeq"/>
        </authorList>
    </citation>
    <scope>IDENTIFICATION</scope>
    <source>
        <tissue evidence="4 5">Whole organism</tissue>
    </source>
</reference>
<feature type="region of interest" description="Disordered" evidence="1">
    <location>
        <begin position="69"/>
        <end position="117"/>
    </location>
</feature>